<sequence>MNLPSDLHYLEMHELSLLIRSRKISPVEVTEAQLARIDALDGTLHSYARVTAELALEQARQAERELAGGLCRSPLHGIPLAFKDLLDTAGVVTAAGMPLHGQRIPRQDATVVARLREAGVVMLGKLQMTEGAFAIHHPDILAPVNPWGADHWVGASSSGCGVATAAGLCYGSLGSDTGGSIRFPCAANGLTGLKPTWGRVSRFGAFEMAASLDHIGPVTRSARDALFLLSTIAGHDPLDPTSLPSVCLEIPGIDDSFRGLRVGIDERWLSDGVDEEIQQALQQVMQLIAGAGGQLRRIHMPDARAVSGNWEMHCGVQTAVAHAGTYPARAGEYGPALSRLIEGGRALSGMDYQRILLAAQRFTGEVDALMNELDVVLAPVQPYAAPTHEQLANLALDPEANRRLIQFTSPFNVSGHPCLSLPIGLTAGGLPIGGQFIARKGGEALLCRAGMALQKVSDWHRLRPQSFG</sequence>
<dbReference type="PANTHER" id="PTHR11895:SF176">
    <property type="entry name" value="AMIDASE AMID-RELATED"/>
    <property type="match status" value="1"/>
</dbReference>
<dbReference type="InterPro" id="IPR023631">
    <property type="entry name" value="Amidase_dom"/>
</dbReference>
<accession>A0A2N8T2B4</accession>
<dbReference type="InterPro" id="IPR000120">
    <property type="entry name" value="Amidase"/>
</dbReference>
<dbReference type="Gene3D" id="3.90.1300.10">
    <property type="entry name" value="Amidase signature (AS) domain"/>
    <property type="match status" value="1"/>
</dbReference>
<dbReference type="EMBL" id="POUT01000008">
    <property type="protein sequence ID" value="PNG08846.1"/>
    <property type="molecule type" value="Genomic_DNA"/>
</dbReference>
<dbReference type="Proteomes" id="UP000236023">
    <property type="component" value="Unassembled WGS sequence"/>
</dbReference>
<dbReference type="Pfam" id="PF01425">
    <property type="entry name" value="Amidase"/>
    <property type="match status" value="1"/>
</dbReference>
<dbReference type="InterPro" id="IPR020556">
    <property type="entry name" value="Amidase_CS"/>
</dbReference>
<dbReference type="PROSITE" id="PS00571">
    <property type="entry name" value="AMIDASES"/>
    <property type="match status" value="1"/>
</dbReference>
<dbReference type="PANTHER" id="PTHR11895">
    <property type="entry name" value="TRANSAMIDASE"/>
    <property type="match status" value="1"/>
</dbReference>
<gene>
    <name evidence="2" type="ORF">CXK94_15165</name>
</gene>
<dbReference type="GO" id="GO:0016740">
    <property type="term" value="F:transferase activity"/>
    <property type="evidence" value="ECO:0007669"/>
    <property type="project" value="UniProtKB-KW"/>
</dbReference>
<feature type="domain" description="Amidase" evidence="1">
    <location>
        <begin position="28"/>
        <end position="447"/>
    </location>
</feature>
<evidence type="ECO:0000313" key="2">
    <source>
        <dbReference type="EMBL" id="PNG08846.1"/>
    </source>
</evidence>
<dbReference type="InterPro" id="IPR036928">
    <property type="entry name" value="AS_sf"/>
</dbReference>
<proteinExistence type="predicted"/>
<name>A0A2N8T2B4_STUST</name>
<keyword evidence="2" id="KW-0808">Transferase</keyword>
<dbReference type="SUPFAM" id="SSF75304">
    <property type="entry name" value="Amidase signature (AS) enzymes"/>
    <property type="match status" value="1"/>
</dbReference>
<reference evidence="2 3" key="1">
    <citation type="submission" date="2018-01" db="EMBL/GenBank/DDBJ databases">
        <title>Denitrification phenotypes of diverse strains of Pseudomonas stutzeri.</title>
        <authorList>
            <person name="Milligan D.A."/>
            <person name="Bergaust L."/>
            <person name="Bakken L.R."/>
            <person name="Frostegard A."/>
        </authorList>
    </citation>
    <scope>NUCLEOTIDE SEQUENCE [LARGE SCALE GENOMIC DNA]</scope>
    <source>
        <strain evidence="2 3">24a75</strain>
    </source>
</reference>
<evidence type="ECO:0000313" key="3">
    <source>
        <dbReference type="Proteomes" id="UP000236023"/>
    </source>
</evidence>
<evidence type="ECO:0000259" key="1">
    <source>
        <dbReference type="Pfam" id="PF01425"/>
    </source>
</evidence>
<comment type="caution">
    <text evidence="2">The sequence shown here is derived from an EMBL/GenBank/DDBJ whole genome shotgun (WGS) entry which is preliminary data.</text>
</comment>
<organism evidence="2 3">
    <name type="scientific">Stutzerimonas stutzeri</name>
    <name type="common">Pseudomonas stutzeri</name>
    <dbReference type="NCBI Taxonomy" id="316"/>
    <lineage>
        <taxon>Bacteria</taxon>
        <taxon>Pseudomonadati</taxon>
        <taxon>Pseudomonadota</taxon>
        <taxon>Gammaproteobacteria</taxon>
        <taxon>Pseudomonadales</taxon>
        <taxon>Pseudomonadaceae</taxon>
        <taxon>Stutzerimonas</taxon>
    </lineage>
</organism>
<protein>
    <submittedName>
        <fullName evidence="2">Asp-tRNA(Asn)/Glu-tRNA(Gln) amidotransferase GatCAB subunit A</fullName>
    </submittedName>
</protein>
<dbReference type="AlphaFoldDB" id="A0A2N8T2B4"/>